<protein>
    <submittedName>
        <fullName evidence="1">Uncharacterized protein</fullName>
    </submittedName>
</protein>
<reference evidence="1" key="1">
    <citation type="journal article" date="2014" name="Front. Microbiol.">
        <title>High frequency of phylogenetically diverse reductive dehalogenase-homologous genes in deep subseafloor sedimentary metagenomes.</title>
        <authorList>
            <person name="Kawai M."/>
            <person name="Futagami T."/>
            <person name="Toyoda A."/>
            <person name="Takaki Y."/>
            <person name="Nishi S."/>
            <person name="Hori S."/>
            <person name="Arai W."/>
            <person name="Tsubouchi T."/>
            <person name="Morono Y."/>
            <person name="Uchiyama I."/>
            <person name="Ito T."/>
            <person name="Fujiyama A."/>
            <person name="Inagaki F."/>
            <person name="Takami H."/>
        </authorList>
    </citation>
    <scope>NUCLEOTIDE SEQUENCE</scope>
    <source>
        <strain evidence="1">Expedition CK06-06</strain>
    </source>
</reference>
<dbReference type="AlphaFoldDB" id="X1TGR5"/>
<organism evidence="1">
    <name type="scientific">marine sediment metagenome</name>
    <dbReference type="NCBI Taxonomy" id="412755"/>
    <lineage>
        <taxon>unclassified sequences</taxon>
        <taxon>metagenomes</taxon>
        <taxon>ecological metagenomes</taxon>
    </lineage>
</organism>
<evidence type="ECO:0000313" key="1">
    <source>
        <dbReference type="EMBL" id="GAI79239.1"/>
    </source>
</evidence>
<proteinExistence type="predicted"/>
<accession>X1TGR5</accession>
<dbReference type="EMBL" id="BARW01008012">
    <property type="protein sequence ID" value="GAI79239.1"/>
    <property type="molecule type" value="Genomic_DNA"/>
</dbReference>
<gene>
    <name evidence="1" type="ORF">S12H4_16552</name>
</gene>
<sequence>MLGIGRWRKVNIEEDELINKVIRYITAGADIERSKILENVIIRRGPPRFNRPSFNLINPFTRTRYVFLRKEASLNEIIHELLAAQGGLNHKEVEGLVVRLAKLSEDARTKELINKLGGRVRDWTSFKVCL</sequence>
<name>X1TGR5_9ZZZZ</name>
<comment type="caution">
    <text evidence="1">The sequence shown here is derived from an EMBL/GenBank/DDBJ whole genome shotgun (WGS) entry which is preliminary data.</text>
</comment>